<evidence type="ECO:0000313" key="3">
    <source>
        <dbReference type="EMBL" id="AWM04959.1"/>
    </source>
</evidence>
<feature type="compositionally biased region" description="Polar residues" evidence="1">
    <location>
        <begin position="28"/>
        <end position="42"/>
    </location>
</feature>
<dbReference type="OrthoDB" id="8410283at2"/>
<dbReference type="RefSeq" id="WP_094893195.1">
    <property type="nucleotide sequence ID" value="NZ_CP029426.2"/>
</dbReference>
<evidence type="ECO:0000313" key="4">
    <source>
        <dbReference type="Proteomes" id="UP000215884"/>
    </source>
</evidence>
<gene>
    <name evidence="3" type="ORF">CIT40_29610</name>
</gene>
<feature type="compositionally biased region" description="Polar residues" evidence="1">
    <location>
        <begin position="49"/>
        <end position="73"/>
    </location>
</feature>
<sequence>MTKFFLTSLVIGGLSVAAAADANAWTRSATANGPRGTSSVTATGGCANGSCTRNVTRTGPAGNTYTRTGTVSR</sequence>
<dbReference type="KEGG" id="brq:CIT40_29610"/>
<reference evidence="3 4" key="1">
    <citation type="journal article" date="2017" name="Syst. Appl. Microbiol.">
        <title>Soybeans inoculated with root zone soils of Canadian native legumes harbour diverse and novel Bradyrhizobium spp. that possess agricultural potential.</title>
        <authorList>
            <person name="Bromfield E.S.P."/>
            <person name="Cloutier S."/>
            <person name="Tambong J.T."/>
            <person name="Tran Thi T.V."/>
        </authorList>
    </citation>
    <scope>NUCLEOTIDE SEQUENCE [LARGE SCALE GENOMIC DNA]</scope>
    <source>
        <strain evidence="3 4">39S1MB</strain>
    </source>
</reference>
<feature type="chain" id="PRO_5015905961" evidence="2">
    <location>
        <begin position="20"/>
        <end position="73"/>
    </location>
</feature>
<protein>
    <submittedName>
        <fullName evidence="3">Uncharacterized protein</fullName>
    </submittedName>
</protein>
<reference evidence="3 4" key="2">
    <citation type="journal article" date="2019" name="Int. J. Syst. Evol. Microbiol.">
        <title>Description and complete genome sequence of Bradyrhizobium amphicarpaeae sp. nov., harbouring photosystem and nitrogen-fixation genes.</title>
        <authorList>
            <person name="Bromfield E.S.P."/>
            <person name="Cloutier S."/>
            <person name="Nguyen H.D.T."/>
        </authorList>
    </citation>
    <scope>NUCLEOTIDE SEQUENCE [LARGE SCALE GENOMIC DNA]</scope>
    <source>
        <strain evidence="3 4">39S1MB</strain>
    </source>
</reference>
<keyword evidence="4" id="KW-1185">Reference proteome</keyword>
<feature type="region of interest" description="Disordered" evidence="1">
    <location>
        <begin position="28"/>
        <end position="73"/>
    </location>
</feature>
<organism evidence="3 4">
    <name type="scientific">Bradyrhizobium amphicarpaeae</name>
    <dbReference type="NCBI Taxonomy" id="1404768"/>
    <lineage>
        <taxon>Bacteria</taxon>
        <taxon>Pseudomonadati</taxon>
        <taxon>Pseudomonadota</taxon>
        <taxon>Alphaproteobacteria</taxon>
        <taxon>Hyphomicrobiales</taxon>
        <taxon>Nitrobacteraceae</taxon>
        <taxon>Bradyrhizobium</taxon>
    </lineage>
</organism>
<keyword evidence="2" id="KW-0732">Signal</keyword>
<name>A0A2U8Q4Z3_9BRAD</name>
<evidence type="ECO:0000256" key="2">
    <source>
        <dbReference type="SAM" id="SignalP"/>
    </source>
</evidence>
<proteinExistence type="predicted"/>
<dbReference type="EMBL" id="CP029426">
    <property type="protein sequence ID" value="AWM04959.1"/>
    <property type="molecule type" value="Genomic_DNA"/>
</dbReference>
<evidence type="ECO:0000256" key="1">
    <source>
        <dbReference type="SAM" id="MobiDB-lite"/>
    </source>
</evidence>
<accession>A0A2U8Q4Z3</accession>
<dbReference type="Proteomes" id="UP000215884">
    <property type="component" value="Chromosome"/>
</dbReference>
<dbReference type="AlphaFoldDB" id="A0A2U8Q4Z3"/>
<feature type="signal peptide" evidence="2">
    <location>
        <begin position="1"/>
        <end position="19"/>
    </location>
</feature>